<keyword evidence="3" id="KW-0813">Transport</keyword>
<dbReference type="InterPro" id="IPR000522">
    <property type="entry name" value="ABC_transptr_permease_BtuC"/>
</dbReference>
<keyword evidence="4" id="KW-1003">Cell membrane</keyword>
<proteinExistence type="inferred from homology"/>
<accession>A0ABT8EQW4</accession>
<dbReference type="Gene3D" id="1.10.3470.10">
    <property type="entry name" value="ABC transporter involved in vitamin B12 uptake, BtuC"/>
    <property type="match status" value="1"/>
</dbReference>
<dbReference type="Proteomes" id="UP001168537">
    <property type="component" value="Unassembled WGS sequence"/>
</dbReference>
<feature type="transmembrane region" description="Helical" evidence="9">
    <location>
        <begin position="128"/>
        <end position="149"/>
    </location>
</feature>
<feature type="transmembrane region" description="Helical" evidence="9">
    <location>
        <begin position="313"/>
        <end position="334"/>
    </location>
</feature>
<feature type="transmembrane region" description="Helical" evidence="9">
    <location>
        <begin position="346"/>
        <end position="363"/>
    </location>
</feature>
<feature type="transmembrane region" description="Helical" evidence="9">
    <location>
        <begin position="99"/>
        <end position="116"/>
    </location>
</feature>
<feature type="transmembrane region" description="Helical" evidence="9">
    <location>
        <begin position="186"/>
        <end position="206"/>
    </location>
</feature>
<evidence type="ECO:0000256" key="1">
    <source>
        <dbReference type="ARBA" id="ARBA00004651"/>
    </source>
</evidence>
<dbReference type="PANTHER" id="PTHR30472:SF1">
    <property type="entry name" value="FE(3+) DICITRATE TRANSPORT SYSTEM PERMEASE PROTEIN FECC-RELATED"/>
    <property type="match status" value="1"/>
</dbReference>
<feature type="region of interest" description="Disordered" evidence="8">
    <location>
        <begin position="1"/>
        <end position="37"/>
    </location>
</feature>
<keyword evidence="5 9" id="KW-0812">Transmembrane</keyword>
<evidence type="ECO:0000256" key="3">
    <source>
        <dbReference type="ARBA" id="ARBA00022448"/>
    </source>
</evidence>
<keyword evidence="7 9" id="KW-0472">Membrane</keyword>
<evidence type="ECO:0000256" key="2">
    <source>
        <dbReference type="ARBA" id="ARBA00007935"/>
    </source>
</evidence>
<dbReference type="CDD" id="cd06550">
    <property type="entry name" value="TM_ABC_iron-siderophores_like"/>
    <property type="match status" value="1"/>
</dbReference>
<keyword evidence="6 9" id="KW-1133">Transmembrane helix</keyword>
<feature type="transmembrane region" description="Helical" evidence="9">
    <location>
        <begin position="155"/>
        <end position="174"/>
    </location>
</feature>
<dbReference type="Pfam" id="PF01032">
    <property type="entry name" value="FecCD"/>
    <property type="match status" value="1"/>
</dbReference>
<gene>
    <name evidence="10" type="ORF">QWY29_04190</name>
</gene>
<comment type="caution">
    <text evidence="10">The sequence shown here is derived from an EMBL/GenBank/DDBJ whole genome shotgun (WGS) entry which is preliminary data.</text>
</comment>
<evidence type="ECO:0000256" key="6">
    <source>
        <dbReference type="ARBA" id="ARBA00022989"/>
    </source>
</evidence>
<dbReference type="PANTHER" id="PTHR30472">
    <property type="entry name" value="FERRIC ENTEROBACTIN TRANSPORT SYSTEM PERMEASE PROTEIN"/>
    <property type="match status" value="1"/>
</dbReference>
<evidence type="ECO:0000256" key="9">
    <source>
        <dbReference type="SAM" id="Phobius"/>
    </source>
</evidence>
<evidence type="ECO:0000256" key="7">
    <source>
        <dbReference type="ARBA" id="ARBA00023136"/>
    </source>
</evidence>
<keyword evidence="11" id="KW-1185">Reference proteome</keyword>
<reference evidence="10" key="1">
    <citation type="submission" date="2023-06" db="EMBL/GenBank/DDBJ databases">
        <title>Draft genome sequence of Nocardioides sp. SOB72.</title>
        <authorList>
            <person name="Zhang G."/>
        </authorList>
    </citation>
    <scope>NUCLEOTIDE SEQUENCE</scope>
    <source>
        <strain evidence="10">SOB72</strain>
    </source>
</reference>
<evidence type="ECO:0000256" key="4">
    <source>
        <dbReference type="ARBA" id="ARBA00022475"/>
    </source>
</evidence>
<comment type="subcellular location">
    <subcellularLocation>
        <location evidence="1">Cell membrane</location>
        <topology evidence="1">Multi-pass membrane protein</topology>
    </subcellularLocation>
</comment>
<dbReference type="SUPFAM" id="SSF81345">
    <property type="entry name" value="ABC transporter involved in vitamin B12 uptake, BtuC"/>
    <property type="match status" value="1"/>
</dbReference>
<dbReference type="InterPro" id="IPR037294">
    <property type="entry name" value="ABC_BtuC-like"/>
</dbReference>
<evidence type="ECO:0000313" key="10">
    <source>
        <dbReference type="EMBL" id="MDN4160542.1"/>
    </source>
</evidence>
<dbReference type="EMBL" id="JAUHJR010000001">
    <property type="protein sequence ID" value="MDN4160542.1"/>
    <property type="molecule type" value="Genomic_DNA"/>
</dbReference>
<protein>
    <submittedName>
        <fullName evidence="10">Iron ABC transporter permease</fullName>
    </submittedName>
</protein>
<feature type="transmembrane region" description="Helical" evidence="9">
    <location>
        <begin position="274"/>
        <end position="301"/>
    </location>
</feature>
<feature type="transmembrane region" description="Helical" evidence="9">
    <location>
        <begin position="45"/>
        <end position="66"/>
    </location>
</feature>
<evidence type="ECO:0000256" key="5">
    <source>
        <dbReference type="ARBA" id="ARBA00022692"/>
    </source>
</evidence>
<name>A0ABT8EQW4_9ACTN</name>
<comment type="similarity">
    <text evidence="2">Belongs to the binding-protein-dependent transport system permease family. FecCD subfamily.</text>
</comment>
<organism evidence="10 11">
    <name type="scientific">Nocardioides abyssi</name>
    <dbReference type="NCBI Taxonomy" id="3058370"/>
    <lineage>
        <taxon>Bacteria</taxon>
        <taxon>Bacillati</taxon>
        <taxon>Actinomycetota</taxon>
        <taxon>Actinomycetes</taxon>
        <taxon>Propionibacteriales</taxon>
        <taxon>Nocardioidaceae</taxon>
        <taxon>Nocardioides</taxon>
    </lineage>
</organism>
<dbReference type="RefSeq" id="WP_300959396.1">
    <property type="nucleotide sequence ID" value="NZ_JAUHJR010000001.1"/>
</dbReference>
<sequence length="370" mass="36869">MSVVLEPATPPSGPNRTDPSGSGRPPGPSSGGGSASGSGRISGPVAVAFLVVGLLLVSLASLVWGARDVAPSAVWDALVAPVAGDNDHLVVRDLRVPRTLIGLVGGAALGAAGALMQGVTRNPIADPGLLGINAGASLAVIVAIAGFGIGSTSGYLWFAFAGAAVAAVVVYGAASLGWEGVTPVKLALVGAAFTATCTSVITVVLLTDTRTLGEYRFWQVGSLANRPLDVLGPVLPFVVVGLVLALAAGRVLNALALGDDVARGLGQDVVRGRLLIVTAVVLLCGSAVSLVGPIAFVGLVVPHVARAVVGPDYRWIVLLSTLLGPVLLLAADVAGRLVVRPSELEAGLVVAVIGAPVLIALVRRSRAVAA</sequence>
<feature type="transmembrane region" description="Helical" evidence="9">
    <location>
        <begin position="234"/>
        <end position="253"/>
    </location>
</feature>
<evidence type="ECO:0000313" key="11">
    <source>
        <dbReference type="Proteomes" id="UP001168537"/>
    </source>
</evidence>
<evidence type="ECO:0000256" key="8">
    <source>
        <dbReference type="SAM" id="MobiDB-lite"/>
    </source>
</evidence>